<evidence type="ECO:0000256" key="1">
    <source>
        <dbReference type="ARBA" id="ARBA00022617"/>
    </source>
</evidence>
<evidence type="ECO:0000313" key="6">
    <source>
        <dbReference type="Proteomes" id="UP000515745"/>
    </source>
</evidence>
<evidence type="ECO:0000313" key="5">
    <source>
        <dbReference type="EMBL" id="QND78543.1"/>
    </source>
</evidence>
<gene>
    <name evidence="5" type="primary">trnM</name>
    <name evidence="5" type="ORF">NASMSEV_080</name>
</gene>
<dbReference type="AlphaFoldDB" id="A0A7G6UHP6"/>
<dbReference type="SUPFAM" id="SSF46626">
    <property type="entry name" value="Cytochrome c"/>
    <property type="match status" value="1"/>
</dbReference>
<evidence type="ECO:0000259" key="4">
    <source>
        <dbReference type="Pfam" id="PF00034"/>
    </source>
</evidence>
<dbReference type="InterPro" id="IPR009056">
    <property type="entry name" value="Cyt_c-like_dom"/>
</dbReference>
<keyword evidence="2" id="KW-0479">Metal-binding</keyword>
<proteinExistence type="predicted"/>
<dbReference type="Gene3D" id="1.10.760.10">
    <property type="entry name" value="Cytochrome c-like domain"/>
    <property type="match status" value="1"/>
</dbReference>
<feature type="domain" description="Cytochrome c" evidence="4">
    <location>
        <begin position="4"/>
        <end position="59"/>
    </location>
</feature>
<name>A0A7G6UHP6_9PROT</name>
<protein>
    <submittedName>
        <fullName evidence="5">Cytochrome c553 class I</fullName>
    </submittedName>
</protein>
<reference evidence="5 6" key="1">
    <citation type="submission" date="2020-07" db="EMBL/GenBank/DDBJ databases">
        <title>Mutational pressure drives differential genome stability in two bacterial endosymbionts of sap feeding insects.</title>
        <authorList>
            <person name="Waneka G."/>
        </authorList>
    </citation>
    <scope>NUCLEOTIDE SEQUENCE [LARGE SCALE GENOMIC DNA]</scope>
    <source>
        <strain evidence="5">NAS-MSEV</strain>
    </source>
</reference>
<evidence type="ECO:0000256" key="3">
    <source>
        <dbReference type="ARBA" id="ARBA00023004"/>
    </source>
</evidence>
<dbReference type="Proteomes" id="UP000515745">
    <property type="component" value="Chromosome"/>
</dbReference>
<dbReference type="GO" id="GO:0020037">
    <property type="term" value="F:heme binding"/>
    <property type="evidence" value="ECO:0007669"/>
    <property type="project" value="InterPro"/>
</dbReference>
<keyword evidence="3" id="KW-0408">Iron</keyword>
<dbReference type="Pfam" id="PF00034">
    <property type="entry name" value="Cytochrom_C"/>
    <property type="match status" value="1"/>
</dbReference>
<keyword evidence="1" id="KW-0349">Heme</keyword>
<evidence type="ECO:0000256" key="2">
    <source>
        <dbReference type="ARBA" id="ARBA00022723"/>
    </source>
</evidence>
<accession>A0A7G6UHP6</accession>
<dbReference type="EMBL" id="CP060019">
    <property type="protein sequence ID" value="QND78543.1"/>
    <property type="molecule type" value="Genomic_DNA"/>
</dbReference>
<organism evidence="5 6">
    <name type="scientific">Candidatus Nasuia deltocephalincola</name>
    <dbReference type="NCBI Taxonomy" id="1160784"/>
    <lineage>
        <taxon>Bacteria</taxon>
        <taxon>Pseudomonadati</taxon>
        <taxon>Pseudomonadota</taxon>
        <taxon>Betaproteobacteria</taxon>
        <taxon>Candidatus Nasuia</taxon>
    </lineage>
</organism>
<dbReference type="InterPro" id="IPR036909">
    <property type="entry name" value="Cyt_c-like_dom_sf"/>
</dbReference>
<dbReference type="GO" id="GO:0009055">
    <property type="term" value="F:electron transfer activity"/>
    <property type="evidence" value="ECO:0007669"/>
    <property type="project" value="InterPro"/>
</dbReference>
<dbReference type="GO" id="GO:0046872">
    <property type="term" value="F:metal ion binding"/>
    <property type="evidence" value="ECO:0007669"/>
    <property type="project" value="UniProtKB-KW"/>
</dbReference>
<sequence length="82" mass="10179">MFLKGKNLIKLHNCFYCHKINNKTNKKSYFPKIKNQYTNYLIWSLRQYQISYNRKNFIMYSQIQNISLLDIKKIIFFINKKF</sequence>